<evidence type="ECO:0000313" key="2">
    <source>
        <dbReference type="EMBL" id="KAJ8408852.1"/>
    </source>
</evidence>
<comment type="caution">
    <text evidence="2">The sequence shown here is derived from an EMBL/GenBank/DDBJ whole genome shotgun (WGS) entry which is preliminary data.</text>
</comment>
<dbReference type="AlphaFoldDB" id="A0AAD7WTN8"/>
<dbReference type="Proteomes" id="UP001221898">
    <property type="component" value="Unassembled WGS sequence"/>
</dbReference>
<proteinExistence type="predicted"/>
<reference evidence="2" key="1">
    <citation type="journal article" date="2023" name="Science">
        <title>Genome structures resolve the early diversification of teleost fishes.</title>
        <authorList>
            <person name="Parey E."/>
            <person name="Louis A."/>
            <person name="Montfort J."/>
            <person name="Bouchez O."/>
            <person name="Roques C."/>
            <person name="Iampietro C."/>
            <person name="Lluch J."/>
            <person name="Castinel A."/>
            <person name="Donnadieu C."/>
            <person name="Desvignes T."/>
            <person name="Floi Bucao C."/>
            <person name="Jouanno E."/>
            <person name="Wen M."/>
            <person name="Mejri S."/>
            <person name="Dirks R."/>
            <person name="Jansen H."/>
            <person name="Henkel C."/>
            <person name="Chen W.J."/>
            <person name="Zahm M."/>
            <person name="Cabau C."/>
            <person name="Klopp C."/>
            <person name="Thompson A.W."/>
            <person name="Robinson-Rechavi M."/>
            <person name="Braasch I."/>
            <person name="Lecointre G."/>
            <person name="Bobe J."/>
            <person name="Postlethwait J.H."/>
            <person name="Berthelot C."/>
            <person name="Roest Crollius H."/>
            <person name="Guiguen Y."/>
        </authorList>
    </citation>
    <scope>NUCLEOTIDE SEQUENCE</scope>
    <source>
        <strain evidence="2">NC1722</strain>
    </source>
</reference>
<accession>A0AAD7WTN8</accession>
<keyword evidence="3" id="KW-1185">Reference proteome</keyword>
<gene>
    <name evidence="2" type="ORF">AAFF_G00246700</name>
</gene>
<dbReference type="EMBL" id="JAINUG010000033">
    <property type="protein sequence ID" value="KAJ8408852.1"/>
    <property type="molecule type" value="Genomic_DNA"/>
</dbReference>
<feature type="compositionally biased region" description="Basic residues" evidence="1">
    <location>
        <begin position="84"/>
        <end position="100"/>
    </location>
</feature>
<sequence length="100" mass="11245">MKPRQMKIIPSNRSFTSENFADAKACRLLGSCSRTVDKTQKVPASIKPRRSLLLPNLAGVRRDWLRQRWRKSGGAPPLGGGRSVARRGQSHREKRKPTVP</sequence>
<name>A0AAD7WTN8_9TELE</name>
<protein>
    <submittedName>
        <fullName evidence="2">Uncharacterized protein</fullName>
    </submittedName>
</protein>
<evidence type="ECO:0000313" key="3">
    <source>
        <dbReference type="Proteomes" id="UP001221898"/>
    </source>
</evidence>
<feature type="region of interest" description="Disordered" evidence="1">
    <location>
        <begin position="68"/>
        <end position="100"/>
    </location>
</feature>
<evidence type="ECO:0000256" key="1">
    <source>
        <dbReference type="SAM" id="MobiDB-lite"/>
    </source>
</evidence>
<organism evidence="2 3">
    <name type="scientific">Aldrovandia affinis</name>
    <dbReference type="NCBI Taxonomy" id="143900"/>
    <lineage>
        <taxon>Eukaryota</taxon>
        <taxon>Metazoa</taxon>
        <taxon>Chordata</taxon>
        <taxon>Craniata</taxon>
        <taxon>Vertebrata</taxon>
        <taxon>Euteleostomi</taxon>
        <taxon>Actinopterygii</taxon>
        <taxon>Neopterygii</taxon>
        <taxon>Teleostei</taxon>
        <taxon>Notacanthiformes</taxon>
        <taxon>Halosauridae</taxon>
        <taxon>Aldrovandia</taxon>
    </lineage>
</organism>